<reference evidence="5" key="1">
    <citation type="journal article" date="2020" name="Stud. Mycol.">
        <title>101 Dothideomycetes genomes: a test case for predicting lifestyles and emergence of pathogens.</title>
        <authorList>
            <person name="Haridas S."/>
            <person name="Albert R."/>
            <person name="Binder M."/>
            <person name="Bloem J."/>
            <person name="Labutti K."/>
            <person name="Salamov A."/>
            <person name="Andreopoulos B."/>
            <person name="Baker S."/>
            <person name="Barry K."/>
            <person name="Bills G."/>
            <person name="Bluhm B."/>
            <person name="Cannon C."/>
            <person name="Castanera R."/>
            <person name="Culley D."/>
            <person name="Daum C."/>
            <person name="Ezra D."/>
            <person name="Gonzalez J."/>
            <person name="Henrissat B."/>
            <person name="Kuo A."/>
            <person name="Liang C."/>
            <person name="Lipzen A."/>
            <person name="Lutzoni F."/>
            <person name="Magnuson J."/>
            <person name="Mondo S."/>
            <person name="Nolan M."/>
            <person name="Ohm R."/>
            <person name="Pangilinan J."/>
            <person name="Park H.-J."/>
            <person name="Ramirez L."/>
            <person name="Alfaro M."/>
            <person name="Sun H."/>
            <person name="Tritt A."/>
            <person name="Yoshinaga Y."/>
            <person name="Zwiers L.-H."/>
            <person name="Turgeon B."/>
            <person name="Goodwin S."/>
            <person name="Spatafora J."/>
            <person name="Crous P."/>
            <person name="Grigoriev I."/>
        </authorList>
    </citation>
    <scope>NUCLEOTIDE SEQUENCE</scope>
    <source>
        <strain evidence="5">CBS 690.94</strain>
    </source>
</reference>
<feature type="compositionally biased region" description="Basic and acidic residues" evidence="3">
    <location>
        <begin position="716"/>
        <end position="725"/>
    </location>
</feature>
<dbReference type="Gene3D" id="2.30.30.40">
    <property type="entry name" value="SH3 Domains"/>
    <property type="match status" value="1"/>
</dbReference>
<dbReference type="EMBL" id="MU001508">
    <property type="protein sequence ID" value="KAF2439933.1"/>
    <property type="molecule type" value="Genomic_DNA"/>
</dbReference>
<feature type="compositionally biased region" description="Low complexity" evidence="3">
    <location>
        <begin position="298"/>
        <end position="309"/>
    </location>
</feature>
<accession>A0A9P4PAN6</accession>
<evidence type="ECO:0000313" key="6">
    <source>
        <dbReference type="Proteomes" id="UP000799764"/>
    </source>
</evidence>
<protein>
    <recommendedName>
        <fullName evidence="4">SH3 domain-containing protein</fullName>
    </recommendedName>
</protein>
<dbReference type="SMART" id="SM00326">
    <property type="entry name" value="SH3"/>
    <property type="match status" value="1"/>
</dbReference>
<feature type="region of interest" description="Disordered" evidence="3">
    <location>
        <begin position="115"/>
        <end position="153"/>
    </location>
</feature>
<feature type="compositionally biased region" description="Basic and acidic residues" evidence="3">
    <location>
        <begin position="243"/>
        <end position="255"/>
    </location>
</feature>
<name>A0A9P4PAN6_9PLEO</name>
<keyword evidence="1 2" id="KW-0728">SH3 domain</keyword>
<comment type="caution">
    <text evidence="5">The sequence shown here is derived from an EMBL/GenBank/DDBJ whole genome shotgun (WGS) entry which is preliminary data.</text>
</comment>
<feature type="region of interest" description="Disordered" evidence="3">
    <location>
        <begin position="509"/>
        <end position="551"/>
    </location>
</feature>
<organism evidence="5 6">
    <name type="scientific">Karstenula rhodostoma CBS 690.94</name>
    <dbReference type="NCBI Taxonomy" id="1392251"/>
    <lineage>
        <taxon>Eukaryota</taxon>
        <taxon>Fungi</taxon>
        <taxon>Dikarya</taxon>
        <taxon>Ascomycota</taxon>
        <taxon>Pezizomycotina</taxon>
        <taxon>Dothideomycetes</taxon>
        <taxon>Pleosporomycetidae</taxon>
        <taxon>Pleosporales</taxon>
        <taxon>Massarineae</taxon>
        <taxon>Didymosphaeriaceae</taxon>
        <taxon>Karstenula</taxon>
    </lineage>
</organism>
<keyword evidence="6" id="KW-1185">Reference proteome</keyword>
<feature type="domain" description="SH3" evidence="4">
    <location>
        <begin position="576"/>
        <end position="637"/>
    </location>
</feature>
<dbReference type="AlphaFoldDB" id="A0A9P4PAN6"/>
<feature type="region of interest" description="Disordered" evidence="3">
    <location>
        <begin position="692"/>
        <end position="747"/>
    </location>
</feature>
<feature type="compositionally biased region" description="Basic and acidic residues" evidence="3">
    <location>
        <begin position="128"/>
        <end position="137"/>
    </location>
</feature>
<evidence type="ECO:0000313" key="5">
    <source>
        <dbReference type="EMBL" id="KAF2439933.1"/>
    </source>
</evidence>
<evidence type="ECO:0000256" key="1">
    <source>
        <dbReference type="ARBA" id="ARBA00022443"/>
    </source>
</evidence>
<evidence type="ECO:0000256" key="2">
    <source>
        <dbReference type="PROSITE-ProRule" id="PRU00192"/>
    </source>
</evidence>
<sequence>MAPGIWLLVWEEEDGREKERAVCEAKLAWVLSRLQPESATNAAAAGQRSPVNEARQKLQDELPWSRETGHASTRHCIALRVSGCPHYAFAHGGDDSSAGRVMAAVAAGGRVPQRLQLTPTGTNHARRSPPEGLERIRPLAHNPRPSTRPPPPAPHLLALAAALRCCKQAAPLSFARSLAAAAVRILRNRRAHRTTRPVVLSRTPQALLPDPLAAAFPGKTLAQAPNHPPPALSQSRHTPPRMTDTRNENPADARRLAGITEGVAVRGRPNQRHSAMAADVLSPRSEPGSLASPNANRTSLPPLVTSPPSKAKLERASSYATKRLSTFSNASASQSVHTRSRPQSTAFPIFHSSLPYSLVRDFAYGPLHPLFYGPLPEHPSDISTPASEVSRRLSDPPAVAWHDDHGWSAGTGSWDTGDGEQLPMTAYEGGPPYEEDEEISSPVVTSHTRHKKHKSNIVNFDQTRGRRGFPGERASFAGANGDGNHVYYVNDIQDTTGPGGEYITYPPEQSSSLEVPTGASRRDSHFATTLPQRTYTDDEGPPYDSDEDMSENENFLNEDSRFSRDYQFTIVSPDEEMHGKAVALFDFERENDNELPLIEGQIILVSYRHGQGWLVAQDPKTGESGLVPEEYVRLLRDIEGGWNGLMNGTTLQQESASLEGLLSPVSAGPEAKTPTQAEHVAYTPVISTFSTSTKDLEPYPKEMLGTPTTAHGNFPKSKDGEKTEGPMEGVEASPEPSSRPQSQGTKP</sequence>
<feature type="compositionally biased region" description="Acidic residues" evidence="3">
    <location>
        <begin position="537"/>
        <end position="551"/>
    </location>
</feature>
<feature type="region of interest" description="Disordered" evidence="3">
    <location>
        <begin position="219"/>
        <end position="317"/>
    </location>
</feature>
<dbReference type="Pfam" id="PF00018">
    <property type="entry name" value="SH3_1"/>
    <property type="match status" value="1"/>
</dbReference>
<dbReference type="FunFam" id="2.30.30.40:FF:000283">
    <property type="entry name" value="NAP1-binding protein 2"/>
    <property type="match status" value="1"/>
</dbReference>
<proteinExistence type="predicted"/>
<dbReference type="SUPFAM" id="SSF50044">
    <property type="entry name" value="SH3-domain"/>
    <property type="match status" value="1"/>
</dbReference>
<feature type="region of interest" description="Disordered" evidence="3">
    <location>
        <begin position="401"/>
        <end position="437"/>
    </location>
</feature>
<dbReference type="PROSITE" id="PS50002">
    <property type="entry name" value="SH3"/>
    <property type="match status" value="1"/>
</dbReference>
<dbReference type="Proteomes" id="UP000799764">
    <property type="component" value="Unassembled WGS sequence"/>
</dbReference>
<dbReference type="OrthoDB" id="19092at2759"/>
<evidence type="ECO:0000256" key="3">
    <source>
        <dbReference type="SAM" id="MobiDB-lite"/>
    </source>
</evidence>
<dbReference type="InterPro" id="IPR036028">
    <property type="entry name" value="SH3-like_dom_sf"/>
</dbReference>
<feature type="compositionally biased region" description="Polar residues" evidence="3">
    <location>
        <begin position="735"/>
        <end position="747"/>
    </location>
</feature>
<gene>
    <name evidence="5" type="ORF">P171DRAFT_447903</name>
</gene>
<evidence type="ECO:0000259" key="4">
    <source>
        <dbReference type="PROSITE" id="PS50002"/>
    </source>
</evidence>
<dbReference type="InterPro" id="IPR001452">
    <property type="entry name" value="SH3_domain"/>
</dbReference>